<evidence type="ECO:0000313" key="2">
    <source>
        <dbReference type="Proteomes" id="UP000552241"/>
    </source>
</evidence>
<dbReference type="RefSeq" id="WP_182042173.1">
    <property type="nucleotide sequence ID" value="NZ_JACDZE010000001.1"/>
</dbReference>
<dbReference type="Proteomes" id="UP000552241">
    <property type="component" value="Unassembled WGS sequence"/>
</dbReference>
<comment type="caution">
    <text evidence="1">The sequence shown here is derived from an EMBL/GenBank/DDBJ whole genome shotgun (WGS) entry which is preliminary data.</text>
</comment>
<keyword evidence="2" id="KW-1185">Reference proteome</keyword>
<gene>
    <name evidence="1" type="ORF">HU137_02205</name>
</gene>
<proteinExistence type="predicted"/>
<accession>A0A838ZLG3</accession>
<dbReference type="AlphaFoldDB" id="A0A838ZLG3"/>
<dbReference type="EMBL" id="JACDZE010000001">
    <property type="protein sequence ID" value="MBA5628580.1"/>
    <property type="molecule type" value="Genomic_DNA"/>
</dbReference>
<evidence type="ECO:0000313" key="1">
    <source>
        <dbReference type="EMBL" id="MBA5628580.1"/>
    </source>
</evidence>
<reference evidence="1 2" key="1">
    <citation type="submission" date="2020-07" db="EMBL/GenBank/DDBJ databases">
        <title>Moheibacter lacus sp. nov., a member of the family Flavobacteriaceae isolated from freshwater lake sediment.</title>
        <authorList>
            <person name="Liu Y."/>
        </authorList>
    </citation>
    <scope>NUCLEOTIDE SEQUENCE [LARGE SCALE GENOMIC DNA]</scope>
    <source>
        <strain evidence="1 2">BDHS18</strain>
    </source>
</reference>
<name>A0A838ZLG3_9FLAO</name>
<organism evidence="1 2">
    <name type="scientific">Moheibacter lacus</name>
    <dbReference type="NCBI Taxonomy" id="2745851"/>
    <lineage>
        <taxon>Bacteria</taxon>
        <taxon>Pseudomonadati</taxon>
        <taxon>Bacteroidota</taxon>
        <taxon>Flavobacteriia</taxon>
        <taxon>Flavobacteriales</taxon>
        <taxon>Weeksellaceae</taxon>
        <taxon>Moheibacter</taxon>
    </lineage>
</organism>
<protein>
    <submittedName>
        <fullName evidence="1">Uncharacterized protein</fullName>
    </submittedName>
</protein>
<sequence>MRNLEVLVVIPFQKMPKVLNWKVTTTNNVDAAIEKIQTSAFKVLAIHNSIDELEKIRGKKLAYLLDSDLVVVEFENANELDRKVNETYWKSKKYSSNLVYHDNSFGLELNDFIKFK</sequence>